<gene>
    <name evidence="1" type="ORF">RYS15_04720</name>
</gene>
<evidence type="ECO:0000313" key="2">
    <source>
        <dbReference type="Proteomes" id="UP001269819"/>
    </source>
</evidence>
<organism evidence="1 2">
    <name type="scientific">Marinobacter xestospongiae</name>
    <dbReference type="NCBI Taxonomy" id="994319"/>
    <lineage>
        <taxon>Bacteria</taxon>
        <taxon>Pseudomonadati</taxon>
        <taxon>Pseudomonadota</taxon>
        <taxon>Gammaproteobacteria</taxon>
        <taxon>Pseudomonadales</taxon>
        <taxon>Marinobacteraceae</taxon>
        <taxon>Marinobacter</taxon>
    </lineage>
</organism>
<reference evidence="1 2" key="1">
    <citation type="submission" date="2023-10" db="EMBL/GenBank/DDBJ databases">
        <title>Characteristics and mechanism of a salt-tolerant marine origin heterotrophic nitrifying- aerobic denitrifying bacteria Marinobacter xestospongiae HN1.</title>
        <authorList>
            <person name="Qi R."/>
        </authorList>
    </citation>
    <scope>NUCLEOTIDE SEQUENCE [LARGE SCALE GENOMIC DNA]</scope>
    <source>
        <strain evidence="1 2">HN1</strain>
    </source>
</reference>
<dbReference type="EMBL" id="JAWIIJ010000002">
    <property type="protein sequence ID" value="MDV2077971.1"/>
    <property type="molecule type" value="Genomic_DNA"/>
</dbReference>
<dbReference type="Proteomes" id="UP001269819">
    <property type="component" value="Unassembled WGS sequence"/>
</dbReference>
<evidence type="ECO:0000313" key="1">
    <source>
        <dbReference type="EMBL" id="MDV2077971.1"/>
    </source>
</evidence>
<dbReference type="RefSeq" id="WP_316972825.1">
    <property type="nucleotide sequence ID" value="NZ_JAWIIJ010000002.1"/>
</dbReference>
<name>A0ABU3VUU8_9GAMM</name>
<proteinExistence type="predicted"/>
<keyword evidence="2" id="KW-1185">Reference proteome</keyword>
<accession>A0ABU3VUU8</accession>
<sequence length="235" mass="25909">MDSYSPDIESLEAFPVLTPGEIINLASNNDRDAIPPGKPPLLTLHTANGIAVTGLLLKSNGTTALIALSDENSNVSGRLRYQSISDVSSVEIHHPTQLECLLMQNNGGTATQDPGTEQELNAEEVAATATKQMNSQLQTDTEWLIDHATFTENDRTAVNLRDLLDMIRSALSKLCDDEVGRDAWSEIASVSIASKKDRTIKVSRRENKLSIEVDLERPGHSWTRQRLERELNHLL</sequence>
<comment type="caution">
    <text evidence="1">The sequence shown here is derived from an EMBL/GenBank/DDBJ whole genome shotgun (WGS) entry which is preliminary data.</text>
</comment>
<protein>
    <submittedName>
        <fullName evidence="1">Uncharacterized protein</fullName>
    </submittedName>
</protein>